<dbReference type="PANTHER" id="PTHR34689">
    <property type="entry name" value="NUCLEIC ACID-BINDING PROTEIN"/>
    <property type="match status" value="1"/>
</dbReference>
<gene>
    <name evidence="2" type="ordered locus">CNA07605</name>
</gene>
<dbReference type="OrthoDB" id="2538345at2759"/>
<accession>A0A0S2LHZ8</accession>
<feature type="region of interest" description="Disordered" evidence="1">
    <location>
        <begin position="1"/>
        <end position="174"/>
    </location>
</feature>
<dbReference type="STRING" id="214684.A0A0S2LHZ8"/>
<feature type="compositionally biased region" description="Basic and acidic residues" evidence="1">
    <location>
        <begin position="51"/>
        <end position="77"/>
    </location>
</feature>
<feature type="compositionally biased region" description="Basic residues" evidence="1">
    <location>
        <begin position="143"/>
        <end position="159"/>
    </location>
</feature>
<dbReference type="Proteomes" id="UP000002149">
    <property type="component" value="Chromosome 1"/>
</dbReference>
<feature type="compositionally biased region" description="Basic residues" evidence="1">
    <location>
        <begin position="93"/>
        <end position="104"/>
    </location>
</feature>
<dbReference type="AlphaFoldDB" id="A0A0S2LHZ8"/>
<dbReference type="GeneID" id="36392708"/>
<dbReference type="PANTHER" id="PTHR34689:SF1">
    <property type="entry name" value="NUCLEIC ACID-BINDING PROTEIN"/>
    <property type="match status" value="1"/>
</dbReference>
<feature type="compositionally biased region" description="Low complexity" evidence="1">
    <location>
        <begin position="105"/>
        <end position="114"/>
    </location>
</feature>
<dbReference type="VEuPathDB" id="FungiDB:CNA07605"/>
<evidence type="ECO:0000313" key="3">
    <source>
        <dbReference type="Proteomes" id="UP000002149"/>
    </source>
</evidence>
<proteinExistence type="predicted"/>
<name>A0A0S2LHZ8_CRYD1</name>
<feature type="compositionally biased region" description="Basic and acidic residues" evidence="1">
    <location>
        <begin position="1"/>
        <end position="44"/>
    </location>
</feature>
<dbReference type="KEGG" id="cne:CNA07605"/>
<reference evidence="2 3" key="1">
    <citation type="journal article" date="2005" name="Science">
        <title>The genome of the basidiomycetous yeast and human pathogen Cryptococcus neoformans.</title>
        <authorList>
            <person name="Loftus B.J."/>
            <person name="Fung E."/>
            <person name="Roncaglia P."/>
            <person name="Rowley D."/>
            <person name="Amedeo P."/>
            <person name="Bruno D."/>
            <person name="Vamathevan J."/>
            <person name="Miranda M."/>
            <person name="Anderson I.J."/>
            <person name="Fraser J.A."/>
            <person name="Allen J.E."/>
            <person name="Bosdet I.E."/>
            <person name="Brent M.R."/>
            <person name="Chiu R."/>
            <person name="Doering T.L."/>
            <person name="Donlin M.J."/>
            <person name="D'Souza C.A."/>
            <person name="Fox D.S."/>
            <person name="Grinberg V."/>
            <person name="Fu J."/>
            <person name="Fukushima M."/>
            <person name="Haas B.J."/>
            <person name="Huang J.C."/>
            <person name="Janbon G."/>
            <person name="Jones S.J."/>
            <person name="Koo H.L."/>
            <person name="Krzywinski M.I."/>
            <person name="Kwon-Chung J.K."/>
            <person name="Lengeler K.B."/>
            <person name="Maiti R."/>
            <person name="Marra M.A."/>
            <person name="Marra R.E."/>
            <person name="Mathewson C.A."/>
            <person name="Mitchell T.G."/>
            <person name="Pertea M."/>
            <person name="Riggs F.R."/>
            <person name="Salzberg S.L."/>
            <person name="Schein J.E."/>
            <person name="Shvartsbeyn A."/>
            <person name="Shin H."/>
            <person name="Shumway M."/>
            <person name="Specht C.A."/>
            <person name="Suh B.B."/>
            <person name="Tenney A."/>
            <person name="Utterback T.R."/>
            <person name="Wickes B.L."/>
            <person name="Wortman J.R."/>
            <person name="Wye N.H."/>
            <person name="Kronstad J.W."/>
            <person name="Lodge J.K."/>
            <person name="Heitman J."/>
            <person name="Davis R.W."/>
            <person name="Fraser C.M."/>
            <person name="Hyman R.W."/>
        </authorList>
    </citation>
    <scope>NUCLEOTIDE SEQUENCE [LARGE SCALE GENOMIC DNA]</scope>
    <source>
        <strain evidence="3">JEC21 / ATCC MYA-565</strain>
    </source>
</reference>
<organism evidence="2 3">
    <name type="scientific">Cryptococcus deneoformans (strain JEC21 / ATCC MYA-565)</name>
    <name type="common">Cryptococcus neoformans var. neoformans serotype D</name>
    <dbReference type="NCBI Taxonomy" id="214684"/>
    <lineage>
        <taxon>Eukaryota</taxon>
        <taxon>Fungi</taxon>
        <taxon>Dikarya</taxon>
        <taxon>Basidiomycota</taxon>
        <taxon>Agaricomycotina</taxon>
        <taxon>Tremellomycetes</taxon>
        <taxon>Tremellales</taxon>
        <taxon>Cryptococcaceae</taxon>
        <taxon>Cryptococcus</taxon>
        <taxon>Cryptococcus neoformans species complex</taxon>
    </lineage>
</organism>
<dbReference type="PaxDb" id="214684-A0A0S2LHZ8"/>
<protein>
    <submittedName>
        <fullName evidence="2">Uncharacterized protein</fullName>
    </submittedName>
</protein>
<feature type="region of interest" description="Disordered" evidence="1">
    <location>
        <begin position="246"/>
        <end position="282"/>
    </location>
</feature>
<dbReference type="InParanoid" id="A0A0S2LHZ8"/>
<sequence length="319" mass="38648">MPRESENDGSRDYRDNDRESGRKEQDERYRSRSERDDRDRDRERRRVRSSSMDRDKDRDRERDRDSRRRHRDSESRSPSRHRRAKNRDEDRHHKPRSSRRRSRSGSRSDSSDYSSDSESEDERRRRKRKERERKREKEEKEERRRRKEKKRAKRDKKKRETAASTHSWGQYGIISEIDLPKKDSEFRAWLVEERKINPETISKDRTKKEFAVYVEDYNTATLGHEKYYDMDKYMIKLNMIRSGQTLPDESSGYDPMADMKAHSSSLKSTTKEPQESYLSPQEVAELRRIEAERTEISKRRLLGMNVPKNMGVRTEDADY</sequence>
<keyword evidence="3" id="KW-1185">Reference proteome</keyword>
<feature type="compositionally biased region" description="Basic and acidic residues" evidence="1">
    <location>
        <begin position="133"/>
        <end position="142"/>
    </location>
</feature>
<evidence type="ECO:0000256" key="1">
    <source>
        <dbReference type="SAM" id="MobiDB-lite"/>
    </source>
</evidence>
<dbReference type="EMBL" id="AE017341">
    <property type="protein sequence ID" value="ALO60362.1"/>
    <property type="molecule type" value="Genomic_DNA"/>
</dbReference>
<evidence type="ECO:0000313" key="2">
    <source>
        <dbReference type="EMBL" id="ALO60362.1"/>
    </source>
</evidence>
<dbReference type="RefSeq" id="XP_024514186.1">
    <property type="nucleotide sequence ID" value="XM_024656114.1"/>
</dbReference>